<dbReference type="PANTHER" id="PTHR23502">
    <property type="entry name" value="MAJOR FACILITATOR SUPERFAMILY"/>
    <property type="match status" value="1"/>
</dbReference>
<name>A0A5C3QCT2_9AGAR</name>
<dbReference type="Gene3D" id="1.20.1250.20">
    <property type="entry name" value="MFS general substrate transporter like domains"/>
    <property type="match status" value="1"/>
</dbReference>
<accession>A0A5C3QCT2</accession>
<feature type="transmembrane region" description="Helical" evidence="6">
    <location>
        <begin position="362"/>
        <end position="381"/>
    </location>
</feature>
<dbReference type="PROSITE" id="PS50850">
    <property type="entry name" value="MFS"/>
    <property type="match status" value="1"/>
</dbReference>
<feature type="transmembrane region" description="Helical" evidence="6">
    <location>
        <begin position="91"/>
        <end position="108"/>
    </location>
</feature>
<comment type="subcellular location">
    <subcellularLocation>
        <location evidence="1">Membrane</location>
        <topology evidence="1">Multi-pass membrane protein</topology>
    </subcellularLocation>
</comment>
<evidence type="ECO:0000256" key="5">
    <source>
        <dbReference type="SAM" id="MobiDB-lite"/>
    </source>
</evidence>
<feature type="transmembrane region" description="Helical" evidence="6">
    <location>
        <begin position="402"/>
        <end position="423"/>
    </location>
</feature>
<dbReference type="CDD" id="cd17323">
    <property type="entry name" value="MFS_Tpo1_MDR_like"/>
    <property type="match status" value="1"/>
</dbReference>
<feature type="transmembrane region" description="Helical" evidence="6">
    <location>
        <begin position="128"/>
        <end position="148"/>
    </location>
</feature>
<feature type="transmembrane region" description="Helical" evidence="6">
    <location>
        <begin position="429"/>
        <end position="450"/>
    </location>
</feature>
<dbReference type="PANTHER" id="PTHR23502:SF60">
    <property type="entry name" value="MAJOR FACILITATOR SUPERFAMILY (MFS) PROFILE DOMAIN-CONTAINING PROTEIN-RELATED"/>
    <property type="match status" value="1"/>
</dbReference>
<reference evidence="8 9" key="1">
    <citation type="journal article" date="2019" name="Nat. Ecol. Evol.">
        <title>Megaphylogeny resolves global patterns of mushroom evolution.</title>
        <authorList>
            <person name="Varga T."/>
            <person name="Krizsan K."/>
            <person name="Foldi C."/>
            <person name="Dima B."/>
            <person name="Sanchez-Garcia M."/>
            <person name="Sanchez-Ramirez S."/>
            <person name="Szollosi G.J."/>
            <person name="Szarkandi J.G."/>
            <person name="Papp V."/>
            <person name="Albert L."/>
            <person name="Andreopoulos W."/>
            <person name="Angelini C."/>
            <person name="Antonin V."/>
            <person name="Barry K.W."/>
            <person name="Bougher N.L."/>
            <person name="Buchanan P."/>
            <person name="Buyck B."/>
            <person name="Bense V."/>
            <person name="Catcheside P."/>
            <person name="Chovatia M."/>
            <person name="Cooper J."/>
            <person name="Damon W."/>
            <person name="Desjardin D."/>
            <person name="Finy P."/>
            <person name="Geml J."/>
            <person name="Haridas S."/>
            <person name="Hughes K."/>
            <person name="Justo A."/>
            <person name="Karasinski D."/>
            <person name="Kautmanova I."/>
            <person name="Kiss B."/>
            <person name="Kocsube S."/>
            <person name="Kotiranta H."/>
            <person name="LaButti K.M."/>
            <person name="Lechner B.E."/>
            <person name="Liimatainen K."/>
            <person name="Lipzen A."/>
            <person name="Lukacs Z."/>
            <person name="Mihaltcheva S."/>
            <person name="Morgado L.N."/>
            <person name="Niskanen T."/>
            <person name="Noordeloos M.E."/>
            <person name="Ohm R.A."/>
            <person name="Ortiz-Santana B."/>
            <person name="Ovrebo C."/>
            <person name="Racz N."/>
            <person name="Riley R."/>
            <person name="Savchenko A."/>
            <person name="Shiryaev A."/>
            <person name="Soop K."/>
            <person name="Spirin V."/>
            <person name="Szebenyi C."/>
            <person name="Tomsovsky M."/>
            <person name="Tulloss R.E."/>
            <person name="Uehling J."/>
            <person name="Grigoriev I.V."/>
            <person name="Vagvolgyi C."/>
            <person name="Papp T."/>
            <person name="Martin F.M."/>
            <person name="Miettinen O."/>
            <person name="Hibbett D.S."/>
            <person name="Nagy L.G."/>
        </authorList>
    </citation>
    <scope>NUCLEOTIDE SEQUENCE [LARGE SCALE GENOMIC DNA]</scope>
    <source>
        <strain evidence="8 9">CBS 309.79</strain>
    </source>
</reference>
<gene>
    <name evidence="8" type="ORF">BDV98DRAFT_124486</name>
</gene>
<feature type="compositionally biased region" description="Low complexity" evidence="5">
    <location>
        <begin position="18"/>
        <end position="30"/>
    </location>
</feature>
<dbReference type="SUPFAM" id="SSF103473">
    <property type="entry name" value="MFS general substrate transporter"/>
    <property type="match status" value="1"/>
</dbReference>
<evidence type="ECO:0000259" key="7">
    <source>
        <dbReference type="PROSITE" id="PS50850"/>
    </source>
</evidence>
<feature type="transmembrane region" description="Helical" evidence="6">
    <location>
        <begin position="185"/>
        <end position="207"/>
    </location>
</feature>
<feature type="transmembrane region" description="Helical" evidence="6">
    <location>
        <begin position="323"/>
        <end position="342"/>
    </location>
</feature>
<dbReference type="FunFam" id="1.20.1250.20:FF:000011">
    <property type="entry name" value="MFS multidrug transporter, putative"/>
    <property type="match status" value="1"/>
</dbReference>
<dbReference type="GO" id="GO:0022857">
    <property type="term" value="F:transmembrane transporter activity"/>
    <property type="evidence" value="ECO:0007669"/>
    <property type="project" value="InterPro"/>
</dbReference>
<dbReference type="OrthoDB" id="6770063at2759"/>
<keyword evidence="3 6" id="KW-1133">Transmembrane helix</keyword>
<sequence length="536" mass="57093">MTFNTAPSGLSSRDSLGTETAAANAATADAPLPGINAYVSQEEEKKHDEATVVDEEAASSKENVADNSSFADEAWVKDERNPRNWAPNKKWTATAIVALYTFIPPLASSMMAPGLPAVAVKYGITNSSILSLTLSIFLLSFALGPLIFAPLSEIYGRNLILHSMNVFSIAFSIGCAFSPDTASFIGFRFLLGLSGSAPVAIGAGTISDLFAPHNRASAMAVYSLGPLLGPSIGPIAGGFIAQYSDVKYVFVTIAALCGVASVVGIAFLRETFAPVIQYQIATKEGDTDRMKHLRAVQTAGSTSALGYLGVNVMRPFVYLSRSLICFMLSLYMAVIYGVYYLMFATFPRFFAETYGFKPGPGGLVYLGLGIGLIISVVFGGKMSDVLYQSQTKKNGGVGKPEFRMPAVVPGAIAVPIGLFWYGWSAEAKLHWMMPIVGTGIFGFGFMATFLPLQLYLVDSFKYGASVSASASVFRSLLGFVFPLFGQQMFDAMGVGGGNSLLAGVSIALGIPFPLWLYYKGESLRRGNPLTAESIKN</sequence>
<feature type="transmembrane region" description="Helical" evidence="6">
    <location>
        <begin position="462"/>
        <end position="484"/>
    </location>
</feature>
<keyword evidence="4 6" id="KW-0472">Membrane</keyword>
<keyword evidence="2 6" id="KW-0812">Transmembrane</keyword>
<dbReference type="GO" id="GO:0005886">
    <property type="term" value="C:plasma membrane"/>
    <property type="evidence" value="ECO:0007669"/>
    <property type="project" value="TreeGrafter"/>
</dbReference>
<organism evidence="8 9">
    <name type="scientific">Pterulicium gracile</name>
    <dbReference type="NCBI Taxonomy" id="1884261"/>
    <lineage>
        <taxon>Eukaryota</taxon>
        <taxon>Fungi</taxon>
        <taxon>Dikarya</taxon>
        <taxon>Basidiomycota</taxon>
        <taxon>Agaricomycotina</taxon>
        <taxon>Agaricomycetes</taxon>
        <taxon>Agaricomycetidae</taxon>
        <taxon>Agaricales</taxon>
        <taxon>Pleurotineae</taxon>
        <taxon>Pterulaceae</taxon>
        <taxon>Pterulicium</taxon>
    </lineage>
</organism>
<feature type="compositionally biased region" description="Polar residues" evidence="5">
    <location>
        <begin position="1"/>
        <end position="17"/>
    </location>
</feature>
<dbReference type="InterPro" id="IPR011701">
    <property type="entry name" value="MFS"/>
</dbReference>
<dbReference type="EMBL" id="ML178831">
    <property type="protein sequence ID" value="TFK99855.1"/>
    <property type="molecule type" value="Genomic_DNA"/>
</dbReference>
<evidence type="ECO:0000313" key="8">
    <source>
        <dbReference type="EMBL" id="TFK99855.1"/>
    </source>
</evidence>
<dbReference type="InterPro" id="IPR020846">
    <property type="entry name" value="MFS_dom"/>
</dbReference>
<evidence type="ECO:0000256" key="2">
    <source>
        <dbReference type="ARBA" id="ARBA00022692"/>
    </source>
</evidence>
<feature type="transmembrane region" description="Helical" evidence="6">
    <location>
        <begin position="496"/>
        <end position="518"/>
    </location>
</feature>
<dbReference type="STRING" id="1884261.A0A5C3QCT2"/>
<proteinExistence type="predicted"/>
<feature type="region of interest" description="Disordered" evidence="5">
    <location>
        <begin position="1"/>
        <end position="66"/>
    </location>
</feature>
<keyword evidence="9" id="KW-1185">Reference proteome</keyword>
<feature type="domain" description="Major facilitator superfamily (MFS) profile" evidence="7">
    <location>
        <begin position="93"/>
        <end position="521"/>
    </location>
</feature>
<dbReference type="AlphaFoldDB" id="A0A5C3QCT2"/>
<feature type="transmembrane region" description="Helical" evidence="6">
    <location>
        <begin position="160"/>
        <end position="179"/>
    </location>
</feature>
<protein>
    <submittedName>
        <fullName evidence="8">MFS general substrate transporter</fullName>
    </submittedName>
</protein>
<evidence type="ECO:0000313" key="9">
    <source>
        <dbReference type="Proteomes" id="UP000305067"/>
    </source>
</evidence>
<evidence type="ECO:0000256" key="6">
    <source>
        <dbReference type="SAM" id="Phobius"/>
    </source>
</evidence>
<feature type="transmembrane region" description="Helical" evidence="6">
    <location>
        <begin position="248"/>
        <end position="268"/>
    </location>
</feature>
<dbReference type="Pfam" id="PF07690">
    <property type="entry name" value="MFS_1"/>
    <property type="match status" value="1"/>
</dbReference>
<dbReference type="InterPro" id="IPR036259">
    <property type="entry name" value="MFS_trans_sf"/>
</dbReference>
<dbReference type="Proteomes" id="UP000305067">
    <property type="component" value="Unassembled WGS sequence"/>
</dbReference>
<evidence type="ECO:0000256" key="3">
    <source>
        <dbReference type="ARBA" id="ARBA00022989"/>
    </source>
</evidence>
<evidence type="ECO:0000256" key="1">
    <source>
        <dbReference type="ARBA" id="ARBA00004141"/>
    </source>
</evidence>
<evidence type="ECO:0000256" key="4">
    <source>
        <dbReference type="ARBA" id="ARBA00023136"/>
    </source>
</evidence>
<feature type="transmembrane region" description="Helical" evidence="6">
    <location>
        <begin position="219"/>
        <end position="242"/>
    </location>
</feature>